<evidence type="ECO:0000313" key="3">
    <source>
        <dbReference type="Proteomes" id="UP000324222"/>
    </source>
</evidence>
<evidence type="ECO:0000256" key="1">
    <source>
        <dbReference type="SAM" id="MobiDB-lite"/>
    </source>
</evidence>
<dbReference type="Proteomes" id="UP000324222">
    <property type="component" value="Unassembled WGS sequence"/>
</dbReference>
<organism evidence="2 3">
    <name type="scientific">Portunus trituberculatus</name>
    <name type="common">Swimming crab</name>
    <name type="synonym">Neptunus trituberculatus</name>
    <dbReference type="NCBI Taxonomy" id="210409"/>
    <lineage>
        <taxon>Eukaryota</taxon>
        <taxon>Metazoa</taxon>
        <taxon>Ecdysozoa</taxon>
        <taxon>Arthropoda</taxon>
        <taxon>Crustacea</taxon>
        <taxon>Multicrustacea</taxon>
        <taxon>Malacostraca</taxon>
        <taxon>Eumalacostraca</taxon>
        <taxon>Eucarida</taxon>
        <taxon>Decapoda</taxon>
        <taxon>Pleocyemata</taxon>
        <taxon>Brachyura</taxon>
        <taxon>Eubrachyura</taxon>
        <taxon>Portunoidea</taxon>
        <taxon>Portunidae</taxon>
        <taxon>Portuninae</taxon>
        <taxon>Portunus</taxon>
    </lineage>
</organism>
<comment type="caution">
    <text evidence="2">The sequence shown here is derived from an EMBL/GenBank/DDBJ whole genome shotgun (WGS) entry which is preliminary data.</text>
</comment>
<protein>
    <submittedName>
        <fullName evidence="2">Uncharacterized protein</fullName>
    </submittedName>
</protein>
<dbReference type="EMBL" id="VSRR010018450">
    <property type="protein sequence ID" value="MPC61354.1"/>
    <property type="molecule type" value="Genomic_DNA"/>
</dbReference>
<evidence type="ECO:0000313" key="2">
    <source>
        <dbReference type="EMBL" id="MPC61354.1"/>
    </source>
</evidence>
<accession>A0A5B7GXP5</accession>
<gene>
    <name evidence="2" type="ORF">E2C01_055424</name>
</gene>
<feature type="region of interest" description="Disordered" evidence="1">
    <location>
        <begin position="29"/>
        <end position="93"/>
    </location>
</feature>
<name>A0A5B7GXP5_PORTR</name>
<reference evidence="2 3" key="1">
    <citation type="submission" date="2019-05" db="EMBL/GenBank/DDBJ databases">
        <title>Another draft genome of Portunus trituberculatus and its Hox gene families provides insights of decapod evolution.</title>
        <authorList>
            <person name="Jeong J.-H."/>
            <person name="Song I."/>
            <person name="Kim S."/>
            <person name="Choi T."/>
            <person name="Kim D."/>
            <person name="Ryu S."/>
            <person name="Kim W."/>
        </authorList>
    </citation>
    <scope>NUCLEOTIDE SEQUENCE [LARGE SCALE GENOMIC DNA]</scope>
    <source>
        <tissue evidence="2">Muscle</tissue>
    </source>
</reference>
<dbReference type="AlphaFoldDB" id="A0A5B7GXP5"/>
<sequence length="93" mass="10566">MSAAPFLSLYSSLSLCLEDLFFFSQRKKESSFAHPPGRAATRDPSLGINKPRFHFDPTRCKPLGSHKQPSIPPLEGQRRAKHRAARHHTMARR</sequence>
<proteinExistence type="predicted"/>
<feature type="compositionally biased region" description="Basic residues" evidence="1">
    <location>
        <begin position="79"/>
        <end position="93"/>
    </location>
</feature>
<keyword evidence="3" id="KW-1185">Reference proteome</keyword>